<accession>A0A9Y2B8P8</accession>
<feature type="transmembrane region" description="Helical" evidence="1">
    <location>
        <begin position="289"/>
        <end position="313"/>
    </location>
</feature>
<dbReference type="EMBL" id="CP127221">
    <property type="protein sequence ID" value="WIW95002.1"/>
    <property type="molecule type" value="Genomic_DNA"/>
</dbReference>
<keyword evidence="1" id="KW-1133">Transmembrane helix</keyword>
<name>A0A9Y2B8P8_9SPHN</name>
<dbReference type="AlphaFoldDB" id="A0A9Y2B8P8"/>
<evidence type="ECO:0000313" key="3">
    <source>
        <dbReference type="Proteomes" id="UP001231445"/>
    </source>
</evidence>
<dbReference type="Proteomes" id="UP001231445">
    <property type="component" value="Chromosome"/>
</dbReference>
<feature type="transmembrane region" description="Helical" evidence="1">
    <location>
        <begin position="165"/>
        <end position="183"/>
    </location>
</feature>
<dbReference type="PIRSF" id="PIRSF026166">
    <property type="entry name" value="UCP026166"/>
    <property type="match status" value="1"/>
</dbReference>
<dbReference type="InterPro" id="IPR016833">
    <property type="entry name" value="Put_Na-Bile_cotransptr"/>
</dbReference>
<organism evidence="2 3">
    <name type="scientific">Altererythrobacter rubellus</name>
    <dbReference type="NCBI Taxonomy" id="2173831"/>
    <lineage>
        <taxon>Bacteria</taxon>
        <taxon>Pseudomonadati</taxon>
        <taxon>Pseudomonadota</taxon>
        <taxon>Alphaproteobacteria</taxon>
        <taxon>Sphingomonadales</taxon>
        <taxon>Erythrobacteraceae</taxon>
        <taxon>Altererythrobacter</taxon>
    </lineage>
</organism>
<keyword evidence="1" id="KW-0812">Transmembrane</keyword>
<feature type="transmembrane region" description="Helical" evidence="1">
    <location>
        <begin position="12"/>
        <end position="29"/>
    </location>
</feature>
<dbReference type="Pfam" id="PF13593">
    <property type="entry name" value="SBF_like"/>
    <property type="match status" value="1"/>
</dbReference>
<gene>
    <name evidence="2" type="ORF">QQX03_08485</name>
</gene>
<dbReference type="PANTHER" id="PTHR18640">
    <property type="entry name" value="SOLUTE CARRIER FAMILY 10 MEMBER 7"/>
    <property type="match status" value="1"/>
</dbReference>
<keyword evidence="3" id="KW-1185">Reference proteome</keyword>
<feature type="transmembrane region" description="Helical" evidence="1">
    <location>
        <begin position="35"/>
        <end position="55"/>
    </location>
</feature>
<protein>
    <submittedName>
        <fullName evidence="2">Bile acid:sodium symporter</fullName>
    </submittedName>
</protein>
<dbReference type="GO" id="GO:0005886">
    <property type="term" value="C:plasma membrane"/>
    <property type="evidence" value="ECO:0007669"/>
    <property type="project" value="TreeGrafter"/>
</dbReference>
<feature type="transmembrane region" description="Helical" evidence="1">
    <location>
        <begin position="229"/>
        <end position="252"/>
    </location>
</feature>
<feature type="transmembrane region" description="Helical" evidence="1">
    <location>
        <begin position="264"/>
        <end position="283"/>
    </location>
</feature>
<feature type="transmembrane region" description="Helical" evidence="1">
    <location>
        <begin position="132"/>
        <end position="153"/>
    </location>
</feature>
<evidence type="ECO:0000256" key="1">
    <source>
        <dbReference type="SAM" id="Phobius"/>
    </source>
</evidence>
<sequence>MLAPLARVFDPMVRLLILALVLAILVPVPESRQELGQWIANAAIFVLFFLNGLRLPRDQVVRGAADWRFHGALALWVFGAMLFGGWAIWQLGGGLFPALLAVGFLYLGALPSTIQSATVYTSMAGGNVAHAVVAAALLNILGVFLSAPLFALLAGSEVVAFHSEALVKIATVLLLPFALGQLLQPRVGEIVTQNPALTKWTDRVPIAIAVYVAMSGAVSEGIWNRIDGTAWLFALSAVCIYLVYAIVGSWSAGGLLTKTREDRIAFLFAGTQKSLAMGAPLATLMFDPAIAGVVLIPLIAYHFIQLVIAAPIANRLAAQS</sequence>
<dbReference type="InterPro" id="IPR038770">
    <property type="entry name" value="Na+/solute_symporter_sf"/>
</dbReference>
<feature type="transmembrane region" description="Helical" evidence="1">
    <location>
        <begin position="204"/>
        <end position="223"/>
    </location>
</feature>
<reference evidence="2 3" key="1">
    <citation type="submission" date="2023-06" db="EMBL/GenBank/DDBJ databases">
        <title>Altererythrobacter rubellus NBRC 112769 genome.</title>
        <authorList>
            <person name="Zhang K."/>
        </authorList>
    </citation>
    <scope>NUCLEOTIDE SEQUENCE [LARGE SCALE GENOMIC DNA]</scope>
    <source>
        <strain evidence="2 3">NBRC 112769</strain>
    </source>
</reference>
<keyword evidence="1" id="KW-0472">Membrane</keyword>
<feature type="transmembrane region" description="Helical" evidence="1">
    <location>
        <begin position="95"/>
        <end position="120"/>
    </location>
</feature>
<dbReference type="Gene3D" id="1.20.1530.20">
    <property type="match status" value="1"/>
</dbReference>
<proteinExistence type="predicted"/>
<feature type="transmembrane region" description="Helical" evidence="1">
    <location>
        <begin position="67"/>
        <end position="89"/>
    </location>
</feature>
<dbReference type="RefSeq" id="WP_285975318.1">
    <property type="nucleotide sequence ID" value="NZ_CP127221.1"/>
</dbReference>
<evidence type="ECO:0000313" key="2">
    <source>
        <dbReference type="EMBL" id="WIW95002.1"/>
    </source>
</evidence>
<dbReference type="PANTHER" id="PTHR18640:SF5">
    <property type="entry name" value="SODIUM_BILE ACID COTRANSPORTER 7"/>
    <property type="match status" value="1"/>
</dbReference>
<dbReference type="KEGG" id="arue:QQX03_08485"/>